<name>A0AAD2ETA4_9RALS</name>
<dbReference type="Gene3D" id="3.40.50.1820">
    <property type="entry name" value="alpha/beta hydrolase"/>
    <property type="match status" value="1"/>
</dbReference>
<evidence type="ECO:0000313" key="2">
    <source>
        <dbReference type="EMBL" id="CAJ0700090.1"/>
    </source>
</evidence>
<gene>
    <name evidence="2" type="ORF">LMG18091_03097</name>
</gene>
<sequence>MPISLLLKEDLRSCNDLRNGKDVWRIHASRWSPIGVLMLCMFVLTLISVPASAQEIVSDLSAQPTGRIHFNSVTPKSKWELVHRKFDKTPTPIWGTLYLPENPNGQLHAMGISRGSAGPQQKDVDRWVRLFNQMGMAAFVVDSYGPHGIAYTTDNRSQLNPAANDADALFALKLLSTDPRIDPKRIGQLGFSRGGGVAMEMTLDASRKAVFDDDTRFVALIGFYPGCSALWWEVPPSTTLLRTGHPPMLLV</sequence>
<dbReference type="SUPFAM" id="SSF53474">
    <property type="entry name" value="alpha/beta-Hydrolases"/>
    <property type="match status" value="1"/>
</dbReference>
<organism evidence="2 3">
    <name type="scientific">Ralstonia wenshanensis</name>
    <dbReference type="NCBI Taxonomy" id="2842456"/>
    <lineage>
        <taxon>Bacteria</taxon>
        <taxon>Pseudomonadati</taxon>
        <taxon>Pseudomonadota</taxon>
        <taxon>Betaproteobacteria</taxon>
        <taxon>Burkholderiales</taxon>
        <taxon>Burkholderiaceae</taxon>
        <taxon>Ralstonia</taxon>
    </lineage>
</organism>
<evidence type="ECO:0000313" key="3">
    <source>
        <dbReference type="Proteomes" id="UP001189915"/>
    </source>
</evidence>
<dbReference type="InterPro" id="IPR050261">
    <property type="entry name" value="FrsA_esterase"/>
</dbReference>
<dbReference type="AlphaFoldDB" id="A0AAD2ETA4"/>
<protein>
    <recommendedName>
        <fullName evidence="4">Dienelactone hydrolase</fullName>
    </recommendedName>
</protein>
<keyword evidence="3" id="KW-1185">Reference proteome</keyword>
<accession>A0AAD2ETA4</accession>
<keyword evidence="1" id="KW-0378">Hydrolase</keyword>
<comment type="caution">
    <text evidence="2">The sequence shown here is derived from an EMBL/GenBank/DDBJ whole genome shotgun (WGS) entry which is preliminary data.</text>
</comment>
<evidence type="ECO:0008006" key="4">
    <source>
        <dbReference type="Google" id="ProtNLM"/>
    </source>
</evidence>
<evidence type="ECO:0000256" key="1">
    <source>
        <dbReference type="ARBA" id="ARBA00022801"/>
    </source>
</evidence>
<dbReference type="EMBL" id="CATWAF010000004">
    <property type="protein sequence ID" value="CAJ0700090.1"/>
    <property type="molecule type" value="Genomic_DNA"/>
</dbReference>
<reference evidence="2 3" key="1">
    <citation type="submission" date="2023-07" db="EMBL/GenBank/DDBJ databases">
        <authorList>
            <person name="Peeters C."/>
        </authorList>
    </citation>
    <scope>NUCLEOTIDE SEQUENCE [LARGE SCALE GENOMIC DNA]</scope>
    <source>
        <strain evidence="2 3">LMG 18091</strain>
    </source>
</reference>
<dbReference type="PANTHER" id="PTHR22946">
    <property type="entry name" value="DIENELACTONE HYDROLASE DOMAIN-CONTAINING PROTEIN-RELATED"/>
    <property type="match status" value="1"/>
</dbReference>
<dbReference type="Proteomes" id="UP001189915">
    <property type="component" value="Unassembled WGS sequence"/>
</dbReference>
<dbReference type="GO" id="GO:0052689">
    <property type="term" value="F:carboxylic ester hydrolase activity"/>
    <property type="evidence" value="ECO:0007669"/>
    <property type="project" value="UniProtKB-ARBA"/>
</dbReference>
<dbReference type="InterPro" id="IPR029058">
    <property type="entry name" value="AB_hydrolase_fold"/>
</dbReference>
<proteinExistence type="predicted"/>
<dbReference type="PANTHER" id="PTHR22946:SF9">
    <property type="entry name" value="POLYKETIDE TRANSFERASE AF380"/>
    <property type="match status" value="1"/>
</dbReference>